<evidence type="ECO:0000256" key="4">
    <source>
        <dbReference type="ARBA" id="ARBA00023172"/>
    </source>
</evidence>
<evidence type="ECO:0000313" key="9">
    <source>
        <dbReference type="Proteomes" id="UP000181998"/>
    </source>
</evidence>
<evidence type="ECO:0000259" key="6">
    <source>
        <dbReference type="PROSITE" id="PS51898"/>
    </source>
</evidence>
<dbReference type="InterPro" id="IPR010998">
    <property type="entry name" value="Integrase_recombinase_N"/>
</dbReference>
<feature type="domain" description="Tyr recombinase" evidence="6">
    <location>
        <begin position="201"/>
        <end position="384"/>
    </location>
</feature>
<dbReference type="InterPro" id="IPR025166">
    <property type="entry name" value="Integrase_DNA_bind_dom"/>
</dbReference>
<evidence type="ECO:0000256" key="5">
    <source>
        <dbReference type="PROSITE-ProRule" id="PRU01248"/>
    </source>
</evidence>
<dbReference type="InterPro" id="IPR038488">
    <property type="entry name" value="Integrase_DNA-bd_sf"/>
</dbReference>
<dbReference type="InterPro" id="IPR002104">
    <property type="entry name" value="Integrase_catalytic"/>
</dbReference>
<dbReference type="InterPro" id="IPR044068">
    <property type="entry name" value="CB"/>
</dbReference>
<dbReference type="GO" id="GO:0006310">
    <property type="term" value="P:DNA recombination"/>
    <property type="evidence" value="ECO:0007669"/>
    <property type="project" value="UniProtKB-KW"/>
</dbReference>
<gene>
    <name evidence="8" type="ORF">SAMN05421510_101353</name>
</gene>
<dbReference type="AlphaFoldDB" id="A0A1H9C9G0"/>
<keyword evidence="3 5" id="KW-0238">DNA-binding</keyword>
<dbReference type="SUPFAM" id="SSF56349">
    <property type="entry name" value="DNA breaking-rejoining enzymes"/>
    <property type="match status" value="1"/>
</dbReference>
<evidence type="ECO:0000256" key="2">
    <source>
        <dbReference type="ARBA" id="ARBA00022908"/>
    </source>
</evidence>
<dbReference type="Gene3D" id="1.10.150.130">
    <property type="match status" value="1"/>
</dbReference>
<proteinExistence type="inferred from homology"/>
<organism evidence="8 9">
    <name type="scientific">Nitrosomonas ureae</name>
    <dbReference type="NCBI Taxonomy" id="44577"/>
    <lineage>
        <taxon>Bacteria</taxon>
        <taxon>Pseudomonadati</taxon>
        <taxon>Pseudomonadota</taxon>
        <taxon>Betaproteobacteria</taxon>
        <taxon>Nitrosomonadales</taxon>
        <taxon>Nitrosomonadaceae</taxon>
        <taxon>Nitrosomonas</taxon>
    </lineage>
</organism>
<dbReference type="InterPro" id="IPR050808">
    <property type="entry name" value="Phage_Integrase"/>
</dbReference>
<evidence type="ECO:0000256" key="1">
    <source>
        <dbReference type="ARBA" id="ARBA00008857"/>
    </source>
</evidence>
<dbReference type="InterPro" id="IPR011010">
    <property type="entry name" value="DNA_brk_join_enz"/>
</dbReference>
<dbReference type="Pfam" id="PF13356">
    <property type="entry name" value="Arm-DNA-bind_3"/>
    <property type="match status" value="1"/>
</dbReference>
<name>A0A1H9C9G0_9PROT</name>
<dbReference type="PANTHER" id="PTHR30629">
    <property type="entry name" value="PROPHAGE INTEGRASE"/>
    <property type="match status" value="1"/>
</dbReference>
<dbReference type="GO" id="GO:0015074">
    <property type="term" value="P:DNA integration"/>
    <property type="evidence" value="ECO:0007669"/>
    <property type="project" value="UniProtKB-KW"/>
</dbReference>
<evidence type="ECO:0000256" key="3">
    <source>
        <dbReference type="ARBA" id="ARBA00023125"/>
    </source>
</evidence>
<dbReference type="Gene3D" id="1.10.443.10">
    <property type="entry name" value="Intergrase catalytic core"/>
    <property type="match status" value="1"/>
</dbReference>
<dbReference type="Gene3D" id="3.30.160.390">
    <property type="entry name" value="Integrase, DNA-binding domain"/>
    <property type="match status" value="1"/>
</dbReference>
<dbReference type="PROSITE" id="PS51900">
    <property type="entry name" value="CB"/>
    <property type="match status" value="1"/>
</dbReference>
<keyword evidence="2" id="KW-0229">DNA integration</keyword>
<dbReference type="Proteomes" id="UP000181998">
    <property type="component" value="Unassembled WGS sequence"/>
</dbReference>
<dbReference type="PROSITE" id="PS51898">
    <property type="entry name" value="TYR_RECOMBINASE"/>
    <property type="match status" value="1"/>
</dbReference>
<dbReference type="PANTHER" id="PTHR30629:SF2">
    <property type="entry name" value="PROPHAGE INTEGRASE INTS-RELATED"/>
    <property type="match status" value="1"/>
</dbReference>
<dbReference type="CDD" id="cd00801">
    <property type="entry name" value="INT_P4_C"/>
    <property type="match status" value="1"/>
</dbReference>
<dbReference type="InterPro" id="IPR053876">
    <property type="entry name" value="Phage_int_M"/>
</dbReference>
<reference evidence="8 9" key="1">
    <citation type="submission" date="2016-10" db="EMBL/GenBank/DDBJ databases">
        <authorList>
            <person name="de Groot N.N."/>
        </authorList>
    </citation>
    <scope>NUCLEOTIDE SEQUENCE [LARGE SCALE GENOMIC DNA]</scope>
    <source>
        <strain evidence="8 9">Nm9</strain>
    </source>
</reference>
<sequence>MLTDVAIRNAKPRDKFYKLSDSAGLYLLVKSTGKYWRMDYRFVGKRKTLAIGVYPTVSLVVARKKRDEARELLAKDIDPSLAKAINKRFARTAAENTFKAVALEWHAKTSKSWAESTANNIKRYLEKDIFPWLGNRAIKDIGAPDLLAVLRKIESRGAHEKAQRCREYAGRVFRYATATGRAERDPSGDLRGALTPVKVTHHASITDPKAIGALLRSIKGFSGSYITKCALQLAPLVFVRPGELRHSEWKEIDFEKQEWRIPGIKMKMGEMHIIPLSPQSIEILQSIHPLTGDGKYIFPSIRSSARPMSENTINAALRRMGYEKNEMTGHGFRSMASTLLHEHGWPHEAIERQLAHAERNKVVAAYNYAEHLPKRKEMMHWWADYLDELAVDAKLVNFHKD</sequence>
<keyword evidence="4" id="KW-0233">DNA recombination</keyword>
<dbReference type="InterPro" id="IPR013762">
    <property type="entry name" value="Integrase-like_cat_sf"/>
</dbReference>
<dbReference type="RefSeq" id="WP_074720342.1">
    <property type="nucleotide sequence ID" value="NZ_FOFX01000013.1"/>
</dbReference>
<accession>A0A1H9C9G0</accession>
<dbReference type="OrthoDB" id="9775880at2"/>
<comment type="similarity">
    <text evidence="1">Belongs to the 'phage' integrase family.</text>
</comment>
<feature type="domain" description="Core-binding (CB)" evidence="7">
    <location>
        <begin position="96"/>
        <end position="177"/>
    </location>
</feature>
<dbReference type="Pfam" id="PF22022">
    <property type="entry name" value="Phage_int_M"/>
    <property type="match status" value="1"/>
</dbReference>
<dbReference type="GO" id="GO:0003677">
    <property type="term" value="F:DNA binding"/>
    <property type="evidence" value="ECO:0007669"/>
    <property type="project" value="UniProtKB-UniRule"/>
</dbReference>
<evidence type="ECO:0000259" key="7">
    <source>
        <dbReference type="PROSITE" id="PS51900"/>
    </source>
</evidence>
<dbReference type="EMBL" id="FOFX01000013">
    <property type="protein sequence ID" value="SEP97792.1"/>
    <property type="molecule type" value="Genomic_DNA"/>
</dbReference>
<dbReference type="Pfam" id="PF00589">
    <property type="entry name" value="Phage_integrase"/>
    <property type="match status" value="1"/>
</dbReference>
<protein>
    <submittedName>
        <fullName evidence="8">Integrase</fullName>
    </submittedName>
</protein>
<evidence type="ECO:0000313" key="8">
    <source>
        <dbReference type="EMBL" id="SEP97792.1"/>
    </source>
</evidence>